<dbReference type="Proteomes" id="UP001162800">
    <property type="component" value="Chromosome"/>
</dbReference>
<evidence type="ECO:0000313" key="2">
    <source>
        <dbReference type="Proteomes" id="UP001162800"/>
    </source>
</evidence>
<keyword evidence="2" id="KW-1185">Reference proteome</keyword>
<gene>
    <name evidence="1" type="ORF">M9799_11330</name>
</gene>
<name>A0ABY6G6P0_9BURK</name>
<organism evidence="1 2">
    <name type="scientific">Comamonas endophytica</name>
    <dbReference type="NCBI Taxonomy" id="2949090"/>
    <lineage>
        <taxon>Bacteria</taxon>
        <taxon>Pseudomonadati</taxon>
        <taxon>Pseudomonadota</taxon>
        <taxon>Betaproteobacteria</taxon>
        <taxon>Burkholderiales</taxon>
        <taxon>Comamonadaceae</taxon>
        <taxon>Comamonas</taxon>
    </lineage>
</organism>
<protein>
    <recommendedName>
        <fullName evidence="3">Ferritin-like metal-binding protein YciE</fullName>
    </recommendedName>
</protein>
<proteinExistence type="predicted"/>
<evidence type="ECO:0000313" key="1">
    <source>
        <dbReference type="EMBL" id="UYG50684.1"/>
    </source>
</evidence>
<dbReference type="InterPro" id="IPR009078">
    <property type="entry name" value="Ferritin-like_SF"/>
</dbReference>
<dbReference type="EMBL" id="CP106881">
    <property type="protein sequence ID" value="UYG50684.1"/>
    <property type="molecule type" value="Genomic_DNA"/>
</dbReference>
<evidence type="ECO:0008006" key="3">
    <source>
        <dbReference type="Google" id="ProtNLM"/>
    </source>
</evidence>
<dbReference type="RefSeq" id="WP_231041781.1">
    <property type="nucleotide sequence ID" value="NZ_CP106881.1"/>
</dbReference>
<dbReference type="SUPFAM" id="SSF47240">
    <property type="entry name" value="Ferritin-like"/>
    <property type="match status" value="1"/>
</dbReference>
<reference evidence="1" key="1">
    <citation type="submission" date="2022-09" db="EMBL/GenBank/DDBJ databases">
        <title>The complete genome of Acidovorax sp. 5MLIR.</title>
        <authorList>
            <person name="Liu L."/>
            <person name="Yue J."/>
            <person name="Yang F."/>
            <person name="Yuan J."/>
            <person name="Li L."/>
        </authorList>
    </citation>
    <scope>NUCLEOTIDE SEQUENCE</scope>
    <source>
        <strain evidence="1">5MLIR</strain>
    </source>
</reference>
<sequence>MAHPSYDATQLKDLLLQMLETELAGEQVYKKAITVARNPDLKKEWQEYLAQTQNHYNVLRTLCEDLGIDAGGRSAGRDVAKHIGNALVQTIELAVGSGTAQAAELIACECVVHAETKDHANWELLGQVAAVASGEQAKLLKDAYARVEQDEDHHLYHSQGWCRELSLQGLGMPAVLPPPEEVRNVATATEAARAGQQRRSML</sequence>
<accession>A0ABY6G6P0</accession>
<dbReference type="Gene3D" id="1.20.120.660">
    <property type="entry name" value="IL-4 antagonist (De novo design) like domain"/>
    <property type="match status" value="1"/>
</dbReference>